<organism evidence="5">
    <name type="scientific">bioreactor metagenome</name>
    <dbReference type="NCBI Taxonomy" id="1076179"/>
    <lineage>
        <taxon>unclassified sequences</taxon>
        <taxon>metagenomes</taxon>
        <taxon>ecological metagenomes</taxon>
    </lineage>
</organism>
<evidence type="ECO:0000256" key="1">
    <source>
        <dbReference type="ARBA" id="ARBA00001947"/>
    </source>
</evidence>
<dbReference type="InterPro" id="IPR011005">
    <property type="entry name" value="Dihydropteroate_synth-like_sf"/>
</dbReference>
<sequence>MKSKKVVVTAAITGAVHVPSQSPYLPITPDQIVEQAVGAWKAGAAVVHIHARVPETGEPSSDLELMRKIVTAIKAQCDVVICITTGASQMMTVDERLLPIPDMKPELASCNAGSVNFVLAGITKYLTPDSHEWERRYLEGTRNNVFTNTYLGMERYISTMQENGTRPEFEVYDVGMINNIAYFKSTGLLQEPIYIQFVMGIQGGLPASVDNLAFLRSTAERQLGSFNWSVAGAGRSQLPMAAASLAMGGNVRVGLEDNLYLAPGKLAKSSAEQVEAVVRLAAILGKEIASPDEAREILGLKGKDKVHF</sequence>
<gene>
    <name evidence="5" type="primary">kce_16</name>
    <name evidence="5" type="ORF">SDC9_127169</name>
</gene>
<proteinExistence type="predicted"/>
<keyword evidence="3" id="KW-0479">Metal-binding</keyword>
<reference evidence="5" key="1">
    <citation type="submission" date="2019-08" db="EMBL/GenBank/DDBJ databases">
        <authorList>
            <person name="Kucharzyk K."/>
            <person name="Murdoch R.W."/>
            <person name="Higgins S."/>
            <person name="Loffler F."/>
        </authorList>
    </citation>
    <scope>NUCLEOTIDE SEQUENCE</scope>
</reference>
<evidence type="ECO:0000256" key="2">
    <source>
        <dbReference type="ARBA" id="ARBA00022679"/>
    </source>
</evidence>
<keyword evidence="5" id="KW-0012">Acyltransferase</keyword>
<comment type="cofactor">
    <cofactor evidence="1">
        <name>Zn(2+)</name>
        <dbReference type="ChEBI" id="CHEBI:29105"/>
    </cofactor>
</comment>
<protein>
    <submittedName>
        <fullName evidence="5">3-keto-5-aminohexanoate cleavage enzyme</fullName>
        <ecNumber evidence="5">2.3.1.247</ecNumber>
    </submittedName>
</protein>
<comment type="caution">
    <text evidence="5">The sequence shown here is derived from an EMBL/GenBank/DDBJ whole genome shotgun (WGS) entry which is preliminary data.</text>
</comment>
<evidence type="ECO:0000256" key="4">
    <source>
        <dbReference type="ARBA" id="ARBA00022833"/>
    </source>
</evidence>
<accession>A0A645CT61</accession>
<dbReference type="EC" id="2.3.1.247" evidence="5"/>
<name>A0A645CT61_9ZZZZ</name>
<evidence type="ECO:0000256" key="3">
    <source>
        <dbReference type="ARBA" id="ARBA00022723"/>
    </source>
</evidence>
<dbReference type="Pfam" id="PF05853">
    <property type="entry name" value="BKACE"/>
    <property type="match status" value="1"/>
</dbReference>
<dbReference type="Gene3D" id="3.20.20.70">
    <property type="entry name" value="Aldolase class I"/>
    <property type="match status" value="1"/>
</dbReference>
<dbReference type="InterPro" id="IPR013785">
    <property type="entry name" value="Aldolase_TIM"/>
</dbReference>
<dbReference type="AlphaFoldDB" id="A0A645CT61"/>
<dbReference type="GO" id="GO:0046872">
    <property type="term" value="F:metal ion binding"/>
    <property type="evidence" value="ECO:0007669"/>
    <property type="project" value="UniProtKB-KW"/>
</dbReference>
<dbReference type="PANTHER" id="PTHR37418">
    <property type="entry name" value="3-KETO-5-AMINOHEXANOATE CLEAVAGE ENZYME-RELATED"/>
    <property type="match status" value="1"/>
</dbReference>
<keyword evidence="2 5" id="KW-0808">Transferase</keyword>
<evidence type="ECO:0000313" key="5">
    <source>
        <dbReference type="EMBL" id="MPM80123.1"/>
    </source>
</evidence>
<dbReference type="InterPro" id="IPR008567">
    <property type="entry name" value="BKACE"/>
</dbReference>
<dbReference type="PANTHER" id="PTHR37418:SF2">
    <property type="entry name" value="3-KETO-5-AMINOHEXANOATE CLEAVAGE ENZYME"/>
    <property type="match status" value="1"/>
</dbReference>
<dbReference type="GO" id="GO:0043720">
    <property type="term" value="F:3-keto-5-aminohexanoate cleavage activity"/>
    <property type="evidence" value="ECO:0007669"/>
    <property type="project" value="InterPro"/>
</dbReference>
<dbReference type="SUPFAM" id="SSF51717">
    <property type="entry name" value="Dihydropteroate synthetase-like"/>
    <property type="match status" value="1"/>
</dbReference>
<keyword evidence="4" id="KW-0862">Zinc</keyword>
<dbReference type="EMBL" id="VSSQ01029835">
    <property type="protein sequence ID" value="MPM80123.1"/>
    <property type="molecule type" value="Genomic_DNA"/>
</dbReference>